<organism evidence="3 4">
    <name type="scientific">Litorimonas cladophorae</name>
    <dbReference type="NCBI Taxonomy" id="1220491"/>
    <lineage>
        <taxon>Bacteria</taxon>
        <taxon>Pseudomonadati</taxon>
        <taxon>Pseudomonadota</taxon>
        <taxon>Alphaproteobacteria</taxon>
        <taxon>Maricaulales</taxon>
        <taxon>Robiginitomaculaceae</taxon>
    </lineage>
</organism>
<dbReference type="AlphaFoldDB" id="A0A918KFA7"/>
<feature type="domain" description="GFO/IDH/MocA-like oxidoreductase" evidence="2">
    <location>
        <begin position="151"/>
        <end position="220"/>
    </location>
</feature>
<dbReference type="RefSeq" id="WP_189581440.1">
    <property type="nucleotide sequence ID" value="NZ_BMYV01000001.1"/>
</dbReference>
<dbReference type="PANTHER" id="PTHR43377">
    <property type="entry name" value="BILIVERDIN REDUCTASE A"/>
    <property type="match status" value="1"/>
</dbReference>
<dbReference type="SUPFAM" id="SSF55347">
    <property type="entry name" value="Glyceraldehyde-3-phosphate dehydrogenase-like, C-terminal domain"/>
    <property type="match status" value="1"/>
</dbReference>
<dbReference type="Proteomes" id="UP000600865">
    <property type="component" value="Unassembled WGS sequence"/>
</dbReference>
<dbReference type="Gene3D" id="3.40.50.720">
    <property type="entry name" value="NAD(P)-binding Rossmann-like Domain"/>
    <property type="match status" value="1"/>
</dbReference>
<evidence type="ECO:0000313" key="3">
    <source>
        <dbReference type="EMBL" id="GGX60152.1"/>
    </source>
</evidence>
<dbReference type="Gene3D" id="3.30.360.10">
    <property type="entry name" value="Dihydrodipicolinate Reductase, domain 2"/>
    <property type="match status" value="1"/>
</dbReference>
<reference evidence="3 4" key="1">
    <citation type="journal article" date="2014" name="Int. J. Syst. Evol. Microbiol.">
        <title>Complete genome sequence of Corynebacterium casei LMG S-19264T (=DSM 44701T), isolated from a smear-ripened cheese.</title>
        <authorList>
            <consortium name="US DOE Joint Genome Institute (JGI-PGF)"/>
            <person name="Walter F."/>
            <person name="Albersmeier A."/>
            <person name="Kalinowski J."/>
            <person name="Ruckert C."/>
        </authorList>
    </citation>
    <scope>NUCLEOTIDE SEQUENCE [LARGE SCALE GENOMIC DNA]</scope>
    <source>
        <strain evidence="3 4">KCTC 23968</strain>
    </source>
</reference>
<evidence type="ECO:0000259" key="2">
    <source>
        <dbReference type="Pfam" id="PF22725"/>
    </source>
</evidence>
<dbReference type="SUPFAM" id="SSF51735">
    <property type="entry name" value="NAD(P)-binding Rossmann-fold domains"/>
    <property type="match status" value="1"/>
</dbReference>
<name>A0A918KFA7_9PROT</name>
<comment type="caution">
    <text evidence="3">The sequence shown here is derived from an EMBL/GenBank/DDBJ whole genome shotgun (WGS) entry which is preliminary data.</text>
</comment>
<dbReference type="Pfam" id="PF22725">
    <property type="entry name" value="GFO_IDH_MocA_C3"/>
    <property type="match status" value="1"/>
</dbReference>
<accession>A0A918KFA7</accession>
<gene>
    <name evidence="3" type="ORF">GCM10011309_07480</name>
</gene>
<proteinExistence type="predicted"/>
<dbReference type="InterPro" id="IPR000683">
    <property type="entry name" value="Gfo/Idh/MocA-like_OxRdtase_N"/>
</dbReference>
<dbReference type="InterPro" id="IPR036291">
    <property type="entry name" value="NAD(P)-bd_dom_sf"/>
</dbReference>
<dbReference type="InterPro" id="IPR051450">
    <property type="entry name" value="Gfo/Idh/MocA_Oxidoreductases"/>
</dbReference>
<dbReference type="PANTHER" id="PTHR43377:SF1">
    <property type="entry name" value="BILIVERDIN REDUCTASE A"/>
    <property type="match status" value="1"/>
</dbReference>
<dbReference type="Pfam" id="PF01408">
    <property type="entry name" value="GFO_IDH_MocA"/>
    <property type="match status" value="1"/>
</dbReference>
<dbReference type="EMBL" id="BMYV01000001">
    <property type="protein sequence ID" value="GGX60152.1"/>
    <property type="molecule type" value="Genomic_DNA"/>
</dbReference>
<evidence type="ECO:0000259" key="1">
    <source>
        <dbReference type="Pfam" id="PF01408"/>
    </source>
</evidence>
<dbReference type="InterPro" id="IPR055170">
    <property type="entry name" value="GFO_IDH_MocA-like_dom"/>
</dbReference>
<sequence length="296" mass="31244">MKTGLVGAGVFAGYHANKLAAHPRIEFLGLYDPDTARAQGLAEKHGVQACELDALFAACDAVIIACPASYHGDVGRRALEAGCHCLIEKPIATKVAEAEAIVRLASDRKLVVQIGHQERMVLRAIGLEQVGQKPLSITAVRSNPYSVRGTDTSVTMDLMTHDIDLCTALFGQGPDRVEGTSTPVKSKTPDESQATLRYGRAIAKLTASRVVETGARHMTIAYPSGEVRIDFNAKTLVHSTPFDLNVDFADDPQAKDSLGAATDIFVGAVLDGTPVLVSAVDGLIAARAAVEIDGGE</sequence>
<dbReference type="GO" id="GO:0000166">
    <property type="term" value="F:nucleotide binding"/>
    <property type="evidence" value="ECO:0007669"/>
    <property type="project" value="InterPro"/>
</dbReference>
<evidence type="ECO:0000313" key="4">
    <source>
        <dbReference type="Proteomes" id="UP000600865"/>
    </source>
</evidence>
<keyword evidence="4" id="KW-1185">Reference proteome</keyword>
<feature type="domain" description="Gfo/Idh/MocA-like oxidoreductase N-terminal" evidence="1">
    <location>
        <begin position="2"/>
        <end position="116"/>
    </location>
</feature>
<protein>
    <submittedName>
        <fullName evidence="3">Oxidoreductase</fullName>
    </submittedName>
</protein>